<dbReference type="GO" id="GO:0015171">
    <property type="term" value="F:amino acid transmembrane transporter activity"/>
    <property type="evidence" value="ECO:0007669"/>
    <property type="project" value="TreeGrafter"/>
</dbReference>
<feature type="transmembrane region" description="Helical" evidence="5">
    <location>
        <begin position="426"/>
        <end position="443"/>
    </location>
</feature>
<keyword evidence="2 5" id="KW-0812">Transmembrane</keyword>
<evidence type="ECO:0000256" key="4">
    <source>
        <dbReference type="ARBA" id="ARBA00023136"/>
    </source>
</evidence>
<dbReference type="InterPro" id="IPR002293">
    <property type="entry name" value="AA/rel_permease1"/>
</dbReference>
<dbReference type="AlphaFoldDB" id="A0A8I2YY47"/>
<feature type="transmembrane region" description="Helical" evidence="5">
    <location>
        <begin position="220"/>
        <end position="241"/>
    </location>
</feature>
<organism evidence="6 7">
    <name type="scientific">Boletus reticuloceps</name>
    <dbReference type="NCBI Taxonomy" id="495285"/>
    <lineage>
        <taxon>Eukaryota</taxon>
        <taxon>Fungi</taxon>
        <taxon>Dikarya</taxon>
        <taxon>Basidiomycota</taxon>
        <taxon>Agaricomycotina</taxon>
        <taxon>Agaricomycetes</taxon>
        <taxon>Agaricomycetidae</taxon>
        <taxon>Boletales</taxon>
        <taxon>Boletineae</taxon>
        <taxon>Boletaceae</taxon>
        <taxon>Boletoideae</taxon>
        <taxon>Boletus</taxon>
    </lineage>
</organism>
<feature type="transmembrane region" description="Helical" evidence="5">
    <location>
        <begin position="379"/>
        <end position="405"/>
    </location>
</feature>
<evidence type="ECO:0000256" key="3">
    <source>
        <dbReference type="ARBA" id="ARBA00022989"/>
    </source>
</evidence>
<evidence type="ECO:0000313" key="6">
    <source>
        <dbReference type="EMBL" id="KAG6380220.1"/>
    </source>
</evidence>
<gene>
    <name evidence="6" type="ORF">JVT61DRAFT_8312</name>
</gene>
<feature type="transmembrane region" description="Helical" evidence="5">
    <location>
        <begin position="341"/>
        <end position="359"/>
    </location>
</feature>
<keyword evidence="7" id="KW-1185">Reference proteome</keyword>
<comment type="subcellular location">
    <subcellularLocation>
        <location evidence="1">Membrane</location>
        <topology evidence="1">Multi-pass membrane protein</topology>
    </subcellularLocation>
</comment>
<feature type="transmembrane region" description="Helical" evidence="5">
    <location>
        <begin position="184"/>
        <end position="208"/>
    </location>
</feature>
<feature type="transmembrane region" description="Helical" evidence="5">
    <location>
        <begin position="299"/>
        <end position="320"/>
    </location>
</feature>
<reference evidence="6" key="1">
    <citation type="submission" date="2021-03" db="EMBL/GenBank/DDBJ databases">
        <title>Evolutionary innovations through gain and loss of genes in the ectomycorrhizal Boletales.</title>
        <authorList>
            <person name="Wu G."/>
            <person name="Miyauchi S."/>
            <person name="Morin E."/>
            <person name="Yang Z.-L."/>
            <person name="Xu J."/>
            <person name="Martin F.M."/>
        </authorList>
    </citation>
    <scope>NUCLEOTIDE SEQUENCE</scope>
    <source>
        <strain evidence="6">BR01</strain>
    </source>
</reference>
<evidence type="ECO:0000256" key="1">
    <source>
        <dbReference type="ARBA" id="ARBA00004141"/>
    </source>
</evidence>
<protein>
    <submittedName>
        <fullName evidence="6">Amino acid permease-domain-containing protein</fullName>
    </submittedName>
</protein>
<dbReference type="Proteomes" id="UP000683000">
    <property type="component" value="Unassembled WGS sequence"/>
</dbReference>
<feature type="transmembrane region" description="Helical" evidence="5">
    <location>
        <begin position="488"/>
        <end position="507"/>
    </location>
</feature>
<evidence type="ECO:0000313" key="7">
    <source>
        <dbReference type="Proteomes" id="UP000683000"/>
    </source>
</evidence>
<dbReference type="PANTHER" id="PTHR43243">
    <property type="entry name" value="INNER MEMBRANE TRANSPORTER YGJI-RELATED"/>
    <property type="match status" value="1"/>
</dbReference>
<dbReference type="Gene3D" id="1.20.1740.10">
    <property type="entry name" value="Amino acid/polyamine transporter I"/>
    <property type="match status" value="1"/>
</dbReference>
<name>A0A8I2YY47_9AGAM</name>
<feature type="transmembrane region" description="Helical" evidence="5">
    <location>
        <begin position="513"/>
        <end position="530"/>
    </location>
</feature>
<feature type="transmembrane region" description="Helical" evidence="5">
    <location>
        <begin position="253"/>
        <end position="273"/>
    </location>
</feature>
<sequence length="685" mass="74575">MDTPSTLTESKGLFPYDADITMKNLTGHSSAHTGALPKSDDEVQFNIVLRRQRTRTSGKPKLKAVPSRFLNLTDDFEFAGWGSIFRIALSREDLAHGHNALLEARNQRVLGQFSASALAANDILGGVFYTVPSVFAISGVYSPLSMFVATLTLFFWRPIMEELGSALPISGAPYTYLLNGSTKAVALVGAALLLLDFAATAVVSAATASSYLAGEVAFPFPLYIGALLVFVLITAVSLLGLRESARIASGVLTFHLLTLLALAIASIFAWASVGTHQLRENWIAGQAGLSSFAPILKQVFNGVCISMLGMTGFECAPAYAAKMRPGTYPKVLRNLHISAMILNPAMMLFVLALLPLNVQTHENVLSLLAQKVAGRWLRIWVATDAVIVLCAGVLTGITSACELLAELAHDHVLPRTFLAVLPYTKALYVSILSFVGFSGAIYASTGANLIVVSKMFSVAWLSVMTLFPLSLILLRFSRPRLPRPSRCSLSCVVGTGLVAGAVSAGSIAIDPTIAGWFALYFLGLLVFFSITDNKVAILRWVYWMYDQVPILHQLRHTQNWGSKLTHAMKRLKRQEVCLLVRTDEINQLFNMILYVQHNEETSCLKIVHFHDGTVPSEMEANIKILDEAFPEITIDLMLVEGDFSPKTVAALAHRLEIPTSLMFMCCPGLTLPYPVADFGTRVISL</sequence>
<feature type="transmembrane region" description="Helical" evidence="5">
    <location>
        <begin position="455"/>
        <end position="476"/>
    </location>
</feature>
<evidence type="ECO:0000256" key="2">
    <source>
        <dbReference type="ARBA" id="ARBA00022692"/>
    </source>
</evidence>
<dbReference type="GO" id="GO:0005886">
    <property type="term" value="C:plasma membrane"/>
    <property type="evidence" value="ECO:0007669"/>
    <property type="project" value="TreeGrafter"/>
</dbReference>
<dbReference type="EMBL" id="JAGFBS010000003">
    <property type="protein sequence ID" value="KAG6380220.1"/>
    <property type="molecule type" value="Genomic_DNA"/>
</dbReference>
<dbReference type="PANTHER" id="PTHR43243:SF20">
    <property type="entry name" value="CATIONIC AMINO ACID TRANSPORTER 3"/>
    <property type="match status" value="1"/>
</dbReference>
<keyword evidence="3 5" id="KW-1133">Transmembrane helix</keyword>
<dbReference type="OrthoDB" id="1718410at2759"/>
<dbReference type="Pfam" id="PF13520">
    <property type="entry name" value="AA_permease_2"/>
    <property type="match status" value="1"/>
</dbReference>
<accession>A0A8I2YY47</accession>
<proteinExistence type="predicted"/>
<keyword evidence="4 5" id="KW-0472">Membrane</keyword>
<comment type="caution">
    <text evidence="6">The sequence shown here is derived from an EMBL/GenBank/DDBJ whole genome shotgun (WGS) entry which is preliminary data.</text>
</comment>
<evidence type="ECO:0000256" key="5">
    <source>
        <dbReference type="SAM" id="Phobius"/>
    </source>
</evidence>
<feature type="transmembrane region" description="Helical" evidence="5">
    <location>
        <begin position="135"/>
        <end position="156"/>
    </location>
</feature>